<protein>
    <submittedName>
        <fullName evidence="3">Single-stranded DNA-binding protein</fullName>
    </submittedName>
</protein>
<feature type="compositionally biased region" description="Basic and acidic residues" evidence="1">
    <location>
        <begin position="164"/>
        <end position="175"/>
    </location>
</feature>
<dbReference type="EMBL" id="RDSM01000003">
    <property type="protein sequence ID" value="RXH55004.1"/>
    <property type="molecule type" value="Genomic_DNA"/>
</dbReference>
<feature type="compositionally biased region" description="Low complexity" evidence="1">
    <location>
        <begin position="276"/>
        <end position="299"/>
    </location>
</feature>
<dbReference type="Proteomes" id="UP000289437">
    <property type="component" value="Unassembled WGS sequence"/>
</dbReference>
<dbReference type="OrthoDB" id="123317at2"/>
<dbReference type="Pfam" id="PF12779">
    <property type="entry name" value="WXXGXW"/>
    <property type="match status" value="2"/>
</dbReference>
<feature type="region of interest" description="Disordered" evidence="1">
    <location>
        <begin position="164"/>
        <end position="184"/>
    </location>
</feature>
<evidence type="ECO:0000256" key="1">
    <source>
        <dbReference type="SAM" id="MobiDB-lite"/>
    </source>
</evidence>
<dbReference type="RefSeq" id="WP_128914693.1">
    <property type="nucleotide sequence ID" value="NZ_RDSM01000003.1"/>
</dbReference>
<sequence>MKNITNLVKRTLGAAVLAAALIAPAAAHARIFLSVGIAPPVIPVYEQPLCPGDGYIWTPGYWAYGDDGYFWVDGAWVEAPYENALWTPGYWGYDNNAYVWNAGYWGPTVGYYGGINYGFGYFGAGFYGGYWNSGRFFYNRGYNHLDFNRIHNVYNTPYRGGNDHPGGRAFDDHPGAGRGFAGNRGAAVNGREFDRGNFQNRVAQPNRDNGNFQNRVAQPSNNGGNFQNRTAQQNGFGQGGDQGGNQNVNRPAYGGGDSTQRGFAVQNGYQRPATPQNFGEQNNGRQQGGQQSFGQRQGGYPQPSGQQNYSRPTQSQPAQNYSRPASSPAPQAQPQTRSFSAPSAQSAPSGGGSRGGEGGGHGGGGGYRR</sequence>
<dbReference type="InterPro" id="IPR024447">
    <property type="entry name" value="YXWGXW_rpt"/>
</dbReference>
<gene>
    <name evidence="3" type="ORF">GRAN_4108</name>
</gene>
<organism evidence="3 4">
    <name type="scientific">Granulicella sibirica</name>
    <dbReference type="NCBI Taxonomy" id="2479048"/>
    <lineage>
        <taxon>Bacteria</taxon>
        <taxon>Pseudomonadati</taxon>
        <taxon>Acidobacteriota</taxon>
        <taxon>Terriglobia</taxon>
        <taxon>Terriglobales</taxon>
        <taxon>Acidobacteriaceae</taxon>
        <taxon>Granulicella</taxon>
    </lineage>
</organism>
<feature type="region of interest" description="Disordered" evidence="1">
    <location>
        <begin position="201"/>
        <end position="369"/>
    </location>
</feature>
<evidence type="ECO:0000256" key="2">
    <source>
        <dbReference type="SAM" id="SignalP"/>
    </source>
</evidence>
<keyword evidence="2" id="KW-0732">Signal</keyword>
<feature type="compositionally biased region" description="Polar residues" evidence="1">
    <location>
        <begin position="303"/>
        <end position="321"/>
    </location>
</feature>
<evidence type="ECO:0000313" key="3">
    <source>
        <dbReference type="EMBL" id="RXH55004.1"/>
    </source>
</evidence>
<keyword evidence="3" id="KW-0238">DNA-binding</keyword>
<feature type="compositionally biased region" description="Polar residues" evidence="1">
    <location>
        <begin position="201"/>
        <end position="231"/>
    </location>
</feature>
<evidence type="ECO:0000313" key="4">
    <source>
        <dbReference type="Proteomes" id="UP000289437"/>
    </source>
</evidence>
<feature type="compositionally biased region" description="Low complexity" evidence="1">
    <location>
        <begin position="322"/>
        <end position="348"/>
    </location>
</feature>
<feature type="chain" id="PRO_5020906278" evidence="2">
    <location>
        <begin position="30"/>
        <end position="369"/>
    </location>
</feature>
<reference evidence="3 4" key="1">
    <citation type="submission" date="2018-11" db="EMBL/GenBank/DDBJ databases">
        <authorList>
            <person name="Mardanov A.V."/>
            <person name="Ravin N.V."/>
            <person name="Dedysh S.N."/>
        </authorList>
    </citation>
    <scope>NUCLEOTIDE SEQUENCE [LARGE SCALE GENOMIC DNA]</scope>
    <source>
        <strain evidence="3 4">AF10</strain>
    </source>
</reference>
<feature type="compositionally biased region" description="Gly residues" evidence="1">
    <location>
        <begin position="349"/>
        <end position="369"/>
    </location>
</feature>
<name>A0A4V1L597_9BACT</name>
<comment type="caution">
    <text evidence="3">The sequence shown here is derived from an EMBL/GenBank/DDBJ whole genome shotgun (WGS) entry which is preliminary data.</text>
</comment>
<dbReference type="AlphaFoldDB" id="A0A4V1L597"/>
<feature type="signal peptide" evidence="2">
    <location>
        <begin position="1"/>
        <end position="29"/>
    </location>
</feature>
<dbReference type="GO" id="GO:0003677">
    <property type="term" value="F:DNA binding"/>
    <property type="evidence" value="ECO:0007669"/>
    <property type="project" value="UniProtKB-KW"/>
</dbReference>
<accession>A0A4V1L597</accession>
<reference evidence="4" key="2">
    <citation type="submission" date="2019-02" db="EMBL/GenBank/DDBJ databases">
        <title>Granulicella sibirica sp. nov., a psychrotolerant acidobacterium isolated from an organic soil layer in forested tundra, West Siberia.</title>
        <authorList>
            <person name="Oshkin I.Y."/>
            <person name="Kulichevskaya I.S."/>
            <person name="Rijpstra W.I.C."/>
            <person name="Sinninghe Damste J.S."/>
            <person name="Rakitin A.L."/>
            <person name="Ravin N.V."/>
            <person name="Dedysh S.N."/>
        </authorList>
    </citation>
    <scope>NUCLEOTIDE SEQUENCE [LARGE SCALE GENOMIC DNA]</scope>
    <source>
        <strain evidence="4">AF10</strain>
    </source>
</reference>
<keyword evidence="4" id="KW-1185">Reference proteome</keyword>
<proteinExistence type="predicted"/>